<dbReference type="PANTHER" id="PTHR38448">
    <property type="entry name" value="REGULATORY PROTEIN YLBF-RELATED"/>
    <property type="match status" value="1"/>
</dbReference>
<evidence type="ECO:0000313" key="1">
    <source>
        <dbReference type="EMBL" id="EEG78999.1"/>
    </source>
</evidence>
<dbReference type="InterPro" id="IPR010368">
    <property type="entry name" value="Com_YlbF"/>
</dbReference>
<dbReference type="SUPFAM" id="SSF158622">
    <property type="entry name" value="YheA/YmcA-like"/>
    <property type="match status" value="1"/>
</dbReference>
<proteinExistence type="predicted"/>
<gene>
    <name evidence="1" type="ORF">DealDRAFT_0273</name>
</gene>
<protein>
    <submittedName>
        <fullName evidence="1">Uncharacterized protein</fullName>
    </submittedName>
</protein>
<dbReference type="Proteomes" id="UP000006443">
    <property type="component" value="Unassembled WGS sequence"/>
</dbReference>
<name>C0GCR4_DETAL</name>
<dbReference type="OrthoDB" id="2112157at2"/>
<dbReference type="AlphaFoldDB" id="C0GCR4"/>
<dbReference type="InterPro" id="IPR023378">
    <property type="entry name" value="YheA/YmcA-like_dom_sf"/>
</dbReference>
<dbReference type="RefSeq" id="WP_008514129.1">
    <property type="nucleotide sequence ID" value="NZ_ACJM01000001.1"/>
</dbReference>
<accession>C0GCR4</accession>
<sequence>MKPLELAEQLGEAILDSDEYKDFTRAKEAMEASDEAQDLVNTFSDKQQALRDTQLGGKKVSQEQVDELREHQRTMLENPEIKAYLEAKKEVEGLLAAVNGTISRVTGMEAGGHSHSHGGGGGGGCSGGCC</sequence>
<dbReference type="STRING" id="555088.DealDRAFT_0273"/>
<dbReference type="Gene3D" id="1.20.1500.10">
    <property type="entry name" value="YheA/YmcA-like"/>
    <property type="match status" value="1"/>
</dbReference>
<reference evidence="1 2" key="1">
    <citation type="submission" date="2009-02" db="EMBL/GenBank/DDBJ databases">
        <title>Sequencing of the draft genome and assembly of Dethiobacter alkaliphilus AHT 1.</title>
        <authorList>
            <consortium name="US DOE Joint Genome Institute (JGI-PGF)"/>
            <person name="Lucas S."/>
            <person name="Copeland A."/>
            <person name="Lapidus A."/>
            <person name="Glavina del Rio T."/>
            <person name="Dalin E."/>
            <person name="Tice H."/>
            <person name="Bruce D."/>
            <person name="Goodwin L."/>
            <person name="Pitluck S."/>
            <person name="Larimer F."/>
            <person name="Land M.L."/>
            <person name="Hauser L."/>
            <person name="Muyzer G."/>
        </authorList>
    </citation>
    <scope>NUCLEOTIDE SEQUENCE [LARGE SCALE GENOMIC DNA]</scope>
    <source>
        <strain evidence="1 2">AHT 1</strain>
    </source>
</reference>
<dbReference type="eggNOG" id="COG3679">
    <property type="taxonomic scope" value="Bacteria"/>
</dbReference>
<dbReference type="EMBL" id="ACJM01000001">
    <property type="protein sequence ID" value="EEG78999.1"/>
    <property type="molecule type" value="Genomic_DNA"/>
</dbReference>
<comment type="caution">
    <text evidence="1">The sequence shown here is derived from an EMBL/GenBank/DDBJ whole genome shotgun (WGS) entry which is preliminary data.</text>
</comment>
<keyword evidence="2" id="KW-1185">Reference proteome</keyword>
<dbReference type="Pfam" id="PF06133">
    <property type="entry name" value="Com_YlbF"/>
    <property type="match status" value="1"/>
</dbReference>
<organism evidence="1 2">
    <name type="scientific">Dethiobacter alkaliphilus AHT 1</name>
    <dbReference type="NCBI Taxonomy" id="555088"/>
    <lineage>
        <taxon>Bacteria</taxon>
        <taxon>Bacillati</taxon>
        <taxon>Bacillota</taxon>
        <taxon>Dethiobacteria</taxon>
        <taxon>Dethiobacterales</taxon>
        <taxon>Dethiobacteraceae</taxon>
        <taxon>Dethiobacter</taxon>
    </lineage>
</organism>
<evidence type="ECO:0000313" key="2">
    <source>
        <dbReference type="Proteomes" id="UP000006443"/>
    </source>
</evidence>
<dbReference type="PANTHER" id="PTHR38448:SF2">
    <property type="entry name" value="REGULATORY PROTEIN YLBF"/>
    <property type="match status" value="1"/>
</dbReference>
<dbReference type="InterPro" id="IPR052767">
    <property type="entry name" value="Bact_com_dev_regulator"/>
</dbReference>